<dbReference type="Proteomes" id="UP000024635">
    <property type="component" value="Unassembled WGS sequence"/>
</dbReference>
<organism evidence="3 4">
    <name type="scientific">Ancylostoma ceylanicum</name>
    <dbReference type="NCBI Taxonomy" id="53326"/>
    <lineage>
        <taxon>Eukaryota</taxon>
        <taxon>Metazoa</taxon>
        <taxon>Ecdysozoa</taxon>
        <taxon>Nematoda</taxon>
        <taxon>Chromadorea</taxon>
        <taxon>Rhabditida</taxon>
        <taxon>Rhabditina</taxon>
        <taxon>Rhabditomorpha</taxon>
        <taxon>Strongyloidea</taxon>
        <taxon>Ancylostomatidae</taxon>
        <taxon>Ancylostomatinae</taxon>
        <taxon>Ancylostoma</taxon>
    </lineage>
</organism>
<evidence type="ECO:0000313" key="3">
    <source>
        <dbReference type="EMBL" id="EYC17518.1"/>
    </source>
</evidence>
<dbReference type="AlphaFoldDB" id="A0A016USS4"/>
<keyword evidence="1" id="KW-0694">RNA-binding</keyword>
<gene>
    <name evidence="3" type="primary">Acey_s0030.g2104</name>
    <name evidence="3" type="synonym">Acey-ztf-4</name>
    <name evidence="3" type="ORF">Y032_0030g2104</name>
</gene>
<evidence type="ECO:0000256" key="1">
    <source>
        <dbReference type="PROSITE-ProRule" id="PRU00176"/>
    </source>
</evidence>
<dbReference type="SMART" id="SM00360">
    <property type="entry name" value="RRM"/>
    <property type="match status" value="1"/>
</dbReference>
<proteinExistence type="predicted"/>
<dbReference type="InterPro" id="IPR052600">
    <property type="entry name" value="Nuc_rcpt_coact/corep"/>
</dbReference>
<keyword evidence="4" id="KW-1185">Reference proteome</keyword>
<accession>A0A016USS4</accession>
<dbReference type="GO" id="GO:0003723">
    <property type="term" value="F:RNA binding"/>
    <property type="evidence" value="ECO:0007669"/>
    <property type="project" value="UniProtKB-UniRule"/>
</dbReference>
<dbReference type="EMBL" id="JARK01001366">
    <property type="protein sequence ID" value="EYC17518.1"/>
    <property type="molecule type" value="Genomic_DNA"/>
</dbReference>
<feature type="domain" description="RRM" evidence="2">
    <location>
        <begin position="102"/>
        <end position="174"/>
    </location>
</feature>
<dbReference type="Pfam" id="PF00076">
    <property type="entry name" value="RRM_1"/>
    <property type="match status" value="1"/>
</dbReference>
<dbReference type="SUPFAM" id="SSF54928">
    <property type="entry name" value="RNA-binding domain, RBD"/>
    <property type="match status" value="1"/>
</dbReference>
<protein>
    <recommendedName>
        <fullName evidence="2">RRM domain-containing protein</fullName>
    </recommendedName>
</protein>
<evidence type="ECO:0000259" key="2">
    <source>
        <dbReference type="PROSITE" id="PS50102"/>
    </source>
</evidence>
<dbReference type="PANTHER" id="PTHR23295:SF6">
    <property type="entry name" value="NEOSIN, ISOFORM A"/>
    <property type="match status" value="1"/>
</dbReference>
<name>A0A016USS4_9BILA</name>
<reference evidence="4" key="1">
    <citation type="journal article" date="2015" name="Nat. Genet.">
        <title>The genome and transcriptome of the zoonotic hookworm Ancylostoma ceylanicum identify infection-specific gene families.</title>
        <authorList>
            <person name="Schwarz E.M."/>
            <person name="Hu Y."/>
            <person name="Antoshechkin I."/>
            <person name="Miller M.M."/>
            <person name="Sternberg P.W."/>
            <person name="Aroian R.V."/>
        </authorList>
    </citation>
    <scope>NUCLEOTIDE SEQUENCE</scope>
    <source>
        <strain evidence="4">HY135</strain>
    </source>
</reference>
<dbReference type="Gene3D" id="3.30.70.330">
    <property type="match status" value="1"/>
</dbReference>
<dbReference type="InterPro" id="IPR035979">
    <property type="entry name" value="RBD_domain_sf"/>
</dbReference>
<dbReference type="PANTHER" id="PTHR23295">
    <property type="entry name" value="NUCLEAR RECEPTOR COACTIVATOR 5-RELATED"/>
    <property type="match status" value="1"/>
</dbReference>
<dbReference type="PROSITE" id="PS50102">
    <property type="entry name" value="RRM"/>
    <property type="match status" value="1"/>
</dbReference>
<evidence type="ECO:0000313" key="4">
    <source>
        <dbReference type="Proteomes" id="UP000024635"/>
    </source>
</evidence>
<dbReference type="OrthoDB" id="6730379at2759"/>
<sequence length="211" mass="22502">MNYAAYATGAVPGPVGGVAEASAYASGAVPQAVPTQPYATAVPQMAATGTAIPSVYGEQRPTFSADGSGMPYSSMLSTAGSSVLNQDISYDTNSKDPVMVRSRVFIGRLTSAPVTRDDLITLFKPFGTILALNHFKQGFGFVQFSQPSEADAAVNGLNGKKWMGVIIDLPKIVAICKWQQLILHIVEQFPPFELVPIAKRKFGSPEPWPSY</sequence>
<dbReference type="InterPro" id="IPR012677">
    <property type="entry name" value="Nucleotide-bd_a/b_plait_sf"/>
</dbReference>
<comment type="caution">
    <text evidence="3">The sequence shown here is derived from an EMBL/GenBank/DDBJ whole genome shotgun (WGS) entry which is preliminary data.</text>
</comment>
<dbReference type="InterPro" id="IPR000504">
    <property type="entry name" value="RRM_dom"/>
</dbReference>